<organism evidence="1 2">
    <name type="scientific">Paracoccus aurantius</name>
    <dbReference type="NCBI Taxonomy" id="3073814"/>
    <lineage>
        <taxon>Bacteria</taxon>
        <taxon>Pseudomonadati</taxon>
        <taxon>Pseudomonadota</taxon>
        <taxon>Alphaproteobacteria</taxon>
        <taxon>Rhodobacterales</taxon>
        <taxon>Paracoccaceae</taxon>
        <taxon>Paracoccus</taxon>
    </lineage>
</organism>
<proteinExistence type="predicted"/>
<dbReference type="Proteomes" id="UP001269144">
    <property type="component" value="Unassembled WGS sequence"/>
</dbReference>
<accession>A0ABU2HSX5</accession>
<gene>
    <name evidence="1" type="ORF">RGQ15_11220</name>
</gene>
<protein>
    <submittedName>
        <fullName evidence="1">Uncharacterized protein</fullName>
    </submittedName>
</protein>
<dbReference type="RefSeq" id="WP_311160306.1">
    <property type="nucleotide sequence ID" value="NZ_JAVQLW010000001.1"/>
</dbReference>
<reference evidence="2" key="1">
    <citation type="submission" date="2023-07" db="EMBL/GenBank/DDBJ databases">
        <title>Paracoccus sp. MBLB3053 whole genome sequence.</title>
        <authorList>
            <person name="Hwang C.Y."/>
            <person name="Cho E.-S."/>
            <person name="Seo M.-J."/>
        </authorList>
    </citation>
    <scope>NUCLEOTIDE SEQUENCE [LARGE SCALE GENOMIC DNA]</scope>
    <source>
        <strain evidence="2">MBLB3053</strain>
    </source>
</reference>
<evidence type="ECO:0000313" key="1">
    <source>
        <dbReference type="EMBL" id="MDS9468136.1"/>
    </source>
</evidence>
<dbReference type="EMBL" id="JAVQLW010000001">
    <property type="protein sequence ID" value="MDS9468136.1"/>
    <property type="molecule type" value="Genomic_DNA"/>
</dbReference>
<keyword evidence="2" id="KW-1185">Reference proteome</keyword>
<name>A0ABU2HSX5_9RHOB</name>
<comment type="caution">
    <text evidence="1">The sequence shown here is derived from an EMBL/GenBank/DDBJ whole genome shotgun (WGS) entry which is preliminary data.</text>
</comment>
<sequence length="84" mass="8914">MTEAKLSFEDGPALSGMATHGGDYVTFKTETSLDQDQLQALKAGVVEISGKTEKVFVESVRVSGTEADGCCLEITLRLYAPITG</sequence>
<evidence type="ECO:0000313" key="2">
    <source>
        <dbReference type="Proteomes" id="UP001269144"/>
    </source>
</evidence>